<protein>
    <submittedName>
        <fullName evidence="2">Uncharacterized protein</fullName>
    </submittedName>
</protein>
<feature type="region of interest" description="Disordered" evidence="1">
    <location>
        <begin position="1"/>
        <end position="144"/>
    </location>
</feature>
<sequence>AAPYRWGPFGAPPAAPCSAHPGQDVNRKPPRNASPHPRGSARRRVYTRTGDAVRRLSPRLLSGKAPSGAAVRDGRREANRSALPLGLGQHSGAPPRHKPGLPRSQENTAQPRARGRAPRRAECSSRAKGTKPAAGRRTGREAPRFAVTRQWRQREPCGSGGRCSPLARPKAARCRSRMPPAAHAQPGGVTAQRLGGAQAHGRAAPPTWLRWCRFFCGGRAAEDAEPPGSRRRSRGGEARGVPLAAMARLADYFIVVGYDHEKTAGPAEGLGKIIQRFPQKDWEDTPFPQGIELEDSSEMRRPKSYLIVC</sequence>
<dbReference type="Proteomes" id="UP000694428">
    <property type="component" value="Unplaced"/>
</dbReference>
<evidence type="ECO:0000313" key="2">
    <source>
        <dbReference type="Ensembl" id="ENSPSTP00000011743.1"/>
    </source>
</evidence>
<reference evidence="2" key="2">
    <citation type="submission" date="2025-09" db="UniProtKB">
        <authorList>
            <consortium name="Ensembl"/>
        </authorList>
    </citation>
    <scope>IDENTIFICATION</scope>
</reference>
<dbReference type="AlphaFoldDB" id="A0A8C9F7I0"/>
<organism evidence="2 3">
    <name type="scientific">Pavo cristatus</name>
    <name type="common">Indian peafowl</name>
    <name type="synonym">Blue peafowl</name>
    <dbReference type="NCBI Taxonomy" id="9049"/>
    <lineage>
        <taxon>Eukaryota</taxon>
        <taxon>Metazoa</taxon>
        <taxon>Chordata</taxon>
        <taxon>Craniata</taxon>
        <taxon>Vertebrata</taxon>
        <taxon>Euteleostomi</taxon>
        <taxon>Archelosauria</taxon>
        <taxon>Archosauria</taxon>
        <taxon>Dinosauria</taxon>
        <taxon>Saurischia</taxon>
        <taxon>Theropoda</taxon>
        <taxon>Coelurosauria</taxon>
        <taxon>Aves</taxon>
        <taxon>Neognathae</taxon>
        <taxon>Galloanserae</taxon>
        <taxon>Galliformes</taxon>
        <taxon>Phasianidae</taxon>
        <taxon>Phasianinae</taxon>
        <taxon>Pavo</taxon>
    </lineage>
</organism>
<evidence type="ECO:0000313" key="3">
    <source>
        <dbReference type="Proteomes" id="UP000694428"/>
    </source>
</evidence>
<dbReference type="Ensembl" id="ENSPSTT00000012320.1">
    <property type="protein sequence ID" value="ENSPSTP00000011743.1"/>
    <property type="gene ID" value="ENSPSTG00000008261.1"/>
</dbReference>
<proteinExistence type="predicted"/>
<name>A0A8C9F7I0_PAVCR</name>
<keyword evidence="3" id="KW-1185">Reference proteome</keyword>
<evidence type="ECO:0000256" key="1">
    <source>
        <dbReference type="SAM" id="MobiDB-lite"/>
    </source>
</evidence>
<accession>A0A8C9F7I0</accession>
<reference evidence="2" key="1">
    <citation type="submission" date="2025-08" db="UniProtKB">
        <authorList>
            <consortium name="Ensembl"/>
        </authorList>
    </citation>
    <scope>IDENTIFICATION</scope>
</reference>